<accession>A0A0E0BH16</accession>
<proteinExistence type="predicted"/>
<dbReference type="Gramene" id="OGLUM11G07330.1">
    <property type="protein sequence ID" value="OGLUM11G07330.1"/>
    <property type="gene ID" value="OGLUM11G07330"/>
</dbReference>
<evidence type="ECO:0000313" key="2">
    <source>
        <dbReference type="Proteomes" id="UP000026961"/>
    </source>
</evidence>
<dbReference type="STRING" id="40148.A0A0E0BH16"/>
<sequence length="125" mass="14534">MPLLLDAVVDVRAMCGDFCSRSDWFRVYFRRDLKWCPTFRNVKTSILNEYWCVPADFIALACILEHSPILEKLVLQLFSMGPKHKVEMNGNRYPSDVSAAVLEHLKTVEVKCEVVDERVHLTYVR</sequence>
<protein>
    <recommendedName>
        <fullName evidence="3">FBD domain-containing protein</fullName>
    </recommendedName>
</protein>
<evidence type="ECO:0008006" key="3">
    <source>
        <dbReference type="Google" id="ProtNLM"/>
    </source>
</evidence>
<organism evidence="1">
    <name type="scientific">Oryza glumipatula</name>
    <dbReference type="NCBI Taxonomy" id="40148"/>
    <lineage>
        <taxon>Eukaryota</taxon>
        <taxon>Viridiplantae</taxon>
        <taxon>Streptophyta</taxon>
        <taxon>Embryophyta</taxon>
        <taxon>Tracheophyta</taxon>
        <taxon>Spermatophyta</taxon>
        <taxon>Magnoliopsida</taxon>
        <taxon>Liliopsida</taxon>
        <taxon>Poales</taxon>
        <taxon>Poaceae</taxon>
        <taxon>BOP clade</taxon>
        <taxon>Oryzoideae</taxon>
        <taxon>Oryzeae</taxon>
        <taxon>Oryzinae</taxon>
        <taxon>Oryza</taxon>
    </lineage>
</organism>
<dbReference type="EnsemblPlants" id="OGLUM11G07330.1">
    <property type="protein sequence ID" value="OGLUM11G07330.1"/>
    <property type="gene ID" value="OGLUM11G07330"/>
</dbReference>
<reference evidence="1" key="2">
    <citation type="submission" date="2018-05" db="EMBL/GenBank/DDBJ databases">
        <title>OgluRS3 (Oryza glumaepatula Reference Sequence Version 3).</title>
        <authorList>
            <person name="Zhang J."/>
            <person name="Kudrna D."/>
            <person name="Lee S."/>
            <person name="Talag J."/>
            <person name="Welchert J."/>
            <person name="Wing R.A."/>
        </authorList>
    </citation>
    <scope>NUCLEOTIDE SEQUENCE [LARGE SCALE GENOMIC DNA]</scope>
</reference>
<name>A0A0E0BH16_9ORYZ</name>
<keyword evidence="2" id="KW-1185">Reference proteome</keyword>
<evidence type="ECO:0000313" key="1">
    <source>
        <dbReference type="EnsemblPlants" id="OGLUM11G07330.1"/>
    </source>
</evidence>
<dbReference type="HOGENOM" id="CLU_1996154_0_0_1"/>
<reference evidence="1" key="1">
    <citation type="submission" date="2015-04" db="UniProtKB">
        <authorList>
            <consortium name="EnsemblPlants"/>
        </authorList>
    </citation>
    <scope>IDENTIFICATION</scope>
</reference>
<dbReference type="InterPro" id="IPR053197">
    <property type="entry name" value="F-box_SCFL_complex_component"/>
</dbReference>
<dbReference type="Proteomes" id="UP000026961">
    <property type="component" value="Chromosome 11"/>
</dbReference>
<dbReference type="AlphaFoldDB" id="A0A0E0BH16"/>
<dbReference type="PANTHER" id="PTHR34223">
    <property type="entry name" value="OS11G0201299 PROTEIN"/>
    <property type="match status" value="1"/>
</dbReference>
<dbReference type="PANTHER" id="PTHR34223:SF80">
    <property type="entry name" value="OS11G0205900 PROTEIN"/>
    <property type="match status" value="1"/>
</dbReference>